<dbReference type="InterPro" id="IPR023485">
    <property type="entry name" value="Ptyr_pPase"/>
</dbReference>
<dbReference type="PANTHER" id="PTHR43428:SF1">
    <property type="entry name" value="ARSENATE REDUCTASE"/>
    <property type="match status" value="1"/>
</dbReference>
<proteinExistence type="predicted"/>
<evidence type="ECO:0000313" key="4">
    <source>
        <dbReference type="Proteomes" id="UP000249577"/>
    </source>
</evidence>
<dbReference type="SUPFAM" id="SSF52788">
    <property type="entry name" value="Phosphotyrosine protein phosphatases I"/>
    <property type="match status" value="1"/>
</dbReference>
<dbReference type="Gene3D" id="3.40.50.2300">
    <property type="match status" value="1"/>
</dbReference>
<dbReference type="Pfam" id="PF01451">
    <property type="entry name" value="LMWPc"/>
    <property type="match status" value="1"/>
</dbReference>
<dbReference type="GO" id="GO:0046685">
    <property type="term" value="P:response to arsenic-containing substance"/>
    <property type="evidence" value="ECO:0007669"/>
    <property type="project" value="UniProtKB-KW"/>
</dbReference>
<reference evidence="3 4" key="1">
    <citation type="submission" date="2017-08" db="EMBL/GenBank/DDBJ databases">
        <title>Infants hospitalized years apart are colonized by the same room-sourced microbial strains.</title>
        <authorList>
            <person name="Brooks B."/>
            <person name="Olm M.R."/>
            <person name="Firek B.A."/>
            <person name="Baker R."/>
            <person name="Thomas B.C."/>
            <person name="Morowitz M.J."/>
            <person name="Banfield J.F."/>
        </authorList>
    </citation>
    <scope>NUCLEOTIDE SEQUENCE [LARGE SCALE GENOMIC DNA]</scope>
    <source>
        <strain evidence="3">S2_005_003_R2_43</strain>
    </source>
</reference>
<dbReference type="EMBL" id="QFPN01000008">
    <property type="protein sequence ID" value="PZQ13074.1"/>
    <property type="molecule type" value="Genomic_DNA"/>
</dbReference>
<name>A0A2W5KBQ4_ANCNO</name>
<organism evidence="3 4">
    <name type="scientific">Ancylobacter novellus</name>
    <name type="common">Thiobacillus novellus</name>
    <dbReference type="NCBI Taxonomy" id="921"/>
    <lineage>
        <taxon>Bacteria</taxon>
        <taxon>Pseudomonadati</taxon>
        <taxon>Pseudomonadota</taxon>
        <taxon>Alphaproteobacteria</taxon>
        <taxon>Hyphomicrobiales</taxon>
        <taxon>Xanthobacteraceae</taxon>
        <taxon>Ancylobacter</taxon>
    </lineage>
</organism>
<sequence length="155" mass="17171">MAEAGAPGASRPQSVLFMCGQNVIRSVMAEVLAKHYFGRSLYVASAGVRPGENDPFVAAALDEIGLTIGKHRPHTLDDLDDLNFDLIVTLAPEAHHAALDLTARYPVEVEYWPTVDPTMFEGGSREQTLEAYRNVRDSLDDRVRDRFRFAAKARV</sequence>
<keyword evidence="1" id="KW-0059">Arsenical resistance</keyword>
<evidence type="ECO:0000313" key="3">
    <source>
        <dbReference type="EMBL" id="PZQ13074.1"/>
    </source>
</evidence>
<dbReference type="SMART" id="SM00226">
    <property type="entry name" value="LMWPc"/>
    <property type="match status" value="1"/>
</dbReference>
<accession>A0A2W5KBQ4</accession>
<evidence type="ECO:0000256" key="1">
    <source>
        <dbReference type="ARBA" id="ARBA00022849"/>
    </source>
</evidence>
<gene>
    <name evidence="3" type="ORF">DI565_15545</name>
</gene>
<feature type="domain" description="Phosphotyrosine protein phosphatase I" evidence="2">
    <location>
        <begin position="13"/>
        <end position="152"/>
    </location>
</feature>
<protein>
    <submittedName>
        <fullName evidence="3">Low molecular weight phosphatase family protein</fullName>
    </submittedName>
</protein>
<evidence type="ECO:0000259" key="2">
    <source>
        <dbReference type="SMART" id="SM00226"/>
    </source>
</evidence>
<dbReference type="InterPro" id="IPR036196">
    <property type="entry name" value="Ptyr_pPase_sf"/>
</dbReference>
<dbReference type="Proteomes" id="UP000249577">
    <property type="component" value="Unassembled WGS sequence"/>
</dbReference>
<dbReference type="AlphaFoldDB" id="A0A2W5KBQ4"/>
<dbReference type="PANTHER" id="PTHR43428">
    <property type="entry name" value="ARSENATE REDUCTASE"/>
    <property type="match status" value="1"/>
</dbReference>
<comment type="caution">
    <text evidence="3">The sequence shown here is derived from an EMBL/GenBank/DDBJ whole genome shotgun (WGS) entry which is preliminary data.</text>
</comment>